<dbReference type="PANTHER" id="PTHR43591">
    <property type="entry name" value="METHYLTRANSFERASE"/>
    <property type="match status" value="1"/>
</dbReference>
<comment type="similarity">
    <text evidence="8">Belongs to the methyltransferase superfamily. LaeA methyltransferase family.</text>
</comment>
<reference evidence="11 12" key="1">
    <citation type="submission" date="2015-01" db="EMBL/GenBank/DDBJ databases">
        <title>The Genome Sequence of Cladophialophora immunda CBS83496.</title>
        <authorList>
            <consortium name="The Broad Institute Genomics Platform"/>
            <person name="Cuomo C."/>
            <person name="de Hoog S."/>
            <person name="Gorbushina A."/>
            <person name="Stielow B."/>
            <person name="Teixiera M."/>
            <person name="Abouelleil A."/>
            <person name="Chapman S.B."/>
            <person name="Priest M."/>
            <person name="Young S.K."/>
            <person name="Wortman J."/>
            <person name="Nusbaum C."/>
            <person name="Birren B."/>
        </authorList>
    </citation>
    <scope>NUCLEOTIDE SEQUENCE [LARGE SCALE GENOMIC DNA]</scope>
    <source>
        <strain evidence="11 12">CBS 83496</strain>
    </source>
</reference>
<dbReference type="GO" id="GO:0005634">
    <property type="term" value="C:nucleus"/>
    <property type="evidence" value="ECO:0007669"/>
    <property type="project" value="UniProtKB-SubCell"/>
</dbReference>
<accession>A0A0D1ZJW1</accession>
<dbReference type="PANTHER" id="PTHR43591:SF30">
    <property type="entry name" value="PROTEIN-METHIONINE METHYLTRANSFERASE LAEA"/>
    <property type="match status" value="1"/>
</dbReference>
<dbReference type="Pfam" id="PF13489">
    <property type="entry name" value="Methyltransf_23"/>
    <property type="match status" value="1"/>
</dbReference>
<dbReference type="Gene3D" id="3.40.50.150">
    <property type="entry name" value="Vaccinia Virus protein VP39"/>
    <property type="match status" value="1"/>
</dbReference>
<evidence type="ECO:0000256" key="9">
    <source>
        <dbReference type="ARBA" id="ARBA00041581"/>
    </source>
</evidence>
<proteinExistence type="inferred from homology"/>
<dbReference type="CDD" id="cd02440">
    <property type="entry name" value="AdoMet_MTases"/>
    <property type="match status" value="1"/>
</dbReference>
<evidence type="ECO:0000256" key="4">
    <source>
        <dbReference type="ARBA" id="ARBA00022691"/>
    </source>
</evidence>
<keyword evidence="4" id="KW-0949">S-adenosyl-L-methionine</keyword>
<keyword evidence="2" id="KW-0489">Methyltransferase</keyword>
<evidence type="ECO:0000256" key="2">
    <source>
        <dbReference type="ARBA" id="ARBA00022603"/>
    </source>
</evidence>
<dbReference type="Proteomes" id="UP000054466">
    <property type="component" value="Unassembled WGS sequence"/>
</dbReference>
<keyword evidence="6" id="KW-0804">Transcription</keyword>
<dbReference type="HOGENOM" id="CLU_010595_2_0_1"/>
<name>A0A0D1ZJW1_9EURO</name>
<keyword evidence="12" id="KW-1185">Reference proteome</keyword>
<sequence length="353" mass="40647">MGDSQSQTSNDFVPPNFEAHIRPSNVVSMNPDLPPWRTRVQEFGREYGAYRLGQYLLPHDEAETRRMDMVHTLLKVIRPKARRLTEVPHEILQIRTDGWDDRPRRPRVLDLGCGTGVWVIEMSTAFKDAEFRGVDIFFQGPPNPSDSVDYTVPWDYEGPWALGEASWDLIHLGMGLGSVSNWDSLFQKILVHLVPGGYFEWVEFDFEPRCDDGTLQQGKLKEWWELYIKTTFEAAGRRLHWDPTVDDTLRRIGFRDLSHVVFQIPLNTWGKPDDYMGRMSRWWHTMMGPDHDGGGAHGLEALTLAPMCRFHGWRADHVQRLCAEALAQAADTDVHVYNQIHIITARAPRLNES</sequence>
<keyword evidence="3" id="KW-0808">Transferase</keyword>
<dbReference type="STRING" id="569365.A0A0D1ZJW1"/>
<evidence type="ECO:0000256" key="1">
    <source>
        <dbReference type="ARBA" id="ARBA00004123"/>
    </source>
</evidence>
<comment type="catalytic activity">
    <reaction evidence="10">
        <text>L-methionyl-[protein] + S-adenosyl-L-methionine = S-methyl-L-methionyl-[protein] + S-adenosyl-L-homocysteine</text>
        <dbReference type="Rhea" id="RHEA:60560"/>
        <dbReference type="Rhea" id="RHEA-COMP:12313"/>
        <dbReference type="Rhea" id="RHEA-COMP:15592"/>
        <dbReference type="ChEBI" id="CHEBI:16044"/>
        <dbReference type="ChEBI" id="CHEBI:57856"/>
        <dbReference type="ChEBI" id="CHEBI:59789"/>
        <dbReference type="ChEBI" id="CHEBI:142742"/>
    </reaction>
    <physiologicalReaction direction="left-to-right" evidence="10">
        <dbReference type="Rhea" id="RHEA:60561"/>
    </physiologicalReaction>
</comment>
<evidence type="ECO:0000313" key="12">
    <source>
        <dbReference type="Proteomes" id="UP000054466"/>
    </source>
</evidence>
<evidence type="ECO:0000256" key="10">
    <source>
        <dbReference type="ARBA" id="ARBA00047870"/>
    </source>
</evidence>
<dbReference type="VEuPathDB" id="FungiDB:PV07_07967"/>
<comment type="subcellular location">
    <subcellularLocation>
        <location evidence="1">Nucleus</location>
    </subcellularLocation>
</comment>
<dbReference type="RefSeq" id="XP_016248507.1">
    <property type="nucleotide sequence ID" value="XM_016395088.1"/>
</dbReference>
<dbReference type="SUPFAM" id="SSF53335">
    <property type="entry name" value="S-adenosyl-L-methionine-dependent methyltransferases"/>
    <property type="match status" value="1"/>
</dbReference>
<keyword evidence="5" id="KW-0805">Transcription regulation</keyword>
<dbReference type="GeneID" id="27347161"/>
<evidence type="ECO:0000256" key="5">
    <source>
        <dbReference type="ARBA" id="ARBA00023015"/>
    </source>
</evidence>
<evidence type="ECO:0000256" key="8">
    <source>
        <dbReference type="ARBA" id="ARBA00038158"/>
    </source>
</evidence>
<dbReference type="GO" id="GO:0008168">
    <property type="term" value="F:methyltransferase activity"/>
    <property type="evidence" value="ECO:0007669"/>
    <property type="project" value="UniProtKB-KW"/>
</dbReference>
<evidence type="ECO:0000313" key="11">
    <source>
        <dbReference type="EMBL" id="KIW28291.1"/>
    </source>
</evidence>
<dbReference type="InterPro" id="IPR029063">
    <property type="entry name" value="SAM-dependent_MTases_sf"/>
</dbReference>
<dbReference type="EMBL" id="KN847043">
    <property type="protein sequence ID" value="KIW28291.1"/>
    <property type="molecule type" value="Genomic_DNA"/>
</dbReference>
<organism evidence="11 12">
    <name type="scientific">Cladophialophora immunda</name>
    <dbReference type="NCBI Taxonomy" id="569365"/>
    <lineage>
        <taxon>Eukaryota</taxon>
        <taxon>Fungi</taxon>
        <taxon>Dikarya</taxon>
        <taxon>Ascomycota</taxon>
        <taxon>Pezizomycotina</taxon>
        <taxon>Eurotiomycetes</taxon>
        <taxon>Chaetothyriomycetidae</taxon>
        <taxon>Chaetothyriales</taxon>
        <taxon>Herpotrichiellaceae</taxon>
        <taxon>Cladophialophora</taxon>
    </lineage>
</organism>
<keyword evidence="7" id="KW-0539">Nucleus</keyword>
<evidence type="ECO:0000256" key="3">
    <source>
        <dbReference type="ARBA" id="ARBA00022679"/>
    </source>
</evidence>
<dbReference type="OrthoDB" id="2013972at2759"/>
<protein>
    <recommendedName>
        <fullName evidence="9">Velvet complex subunit laeA</fullName>
    </recommendedName>
</protein>
<dbReference type="GO" id="GO:0032259">
    <property type="term" value="P:methylation"/>
    <property type="evidence" value="ECO:0007669"/>
    <property type="project" value="UniProtKB-KW"/>
</dbReference>
<evidence type="ECO:0000256" key="6">
    <source>
        <dbReference type="ARBA" id="ARBA00023163"/>
    </source>
</evidence>
<dbReference type="AlphaFoldDB" id="A0A0D1ZJW1"/>
<gene>
    <name evidence="11" type="ORF">PV07_07967</name>
</gene>
<evidence type="ECO:0000256" key="7">
    <source>
        <dbReference type="ARBA" id="ARBA00023242"/>
    </source>
</evidence>